<dbReference type="InterPro" id="IPR012349">
    <property type="entry name" value="Split_barrel_FMN-bd"/>
</dbReference>
<accession>A0A7C9TKA8</accession>
<feature type="domain" description="Type III secretion system flagellar brake protein YcgR PilZN" evidence="6">
    <location>
        <begin position="23"/>
        <end position="128"/>
    </location>
</feature>
<name>A0A7C9TKA8_9BURK</name>
<feature type="domain" description="PilZ" evidence="5">
    <location>
        <begin position="130"/>
        <end position="242"/>
    </location>
</feature>
<keyword evidence="8" id="KW-1185">Reference proteome</keyword>
<organism evidence="7 8">
    <name type="scientific">Ideonella livida</name>
    <dbReference type="NCBI Taxonomy" id="2707176"/>
    <lineage>
        <taxon>Bacteria</taxon>
        <taxon>Pseudomonadati</taxon>
        <taxon>Pseudomonadota</taxon>
        <taxon>Betaproteobacteria</taxon>
        <taxon>Burkholderiales</taxon>
        <taxon>Sphaerotilaceae</taxon>
        <taxon>Ideonella</taxon>
    </lineage>
</organism>
<keyword evidence="1" id="KW-0973">c-di-GMP</keyword>
<dbReference type="Pfam" id="PF07238">
    <property type="entry name" value="PilZ"/>
    <property type="match status" value="1"/>
</dbReference>
<dbReference type="GO" id="GO:0035438">
    <property type="term" value="F:cyclic-di-GMP binding"/>
    <property type="evidence" value="ECO:0007669"/>
    <property type="project" value="InterPro"/>
</dbReference>
<evidence type="ECO:0000256" key="2">
    <source>
        <dbReference type="ARBA" id="ARBA00022741"/>
    </source>
</evidence>
<dbReference type="EMBL" id="JAAGOH010000016">
    <property type="protein sequence ID" value="NDY92338.1"/>
    <property type="molecule type" value="Genomic_DNA"/>
</dbReference>
<keyword evidence="3" id="KW-0975">Bacterial flagellum</keyword>
<dbReference type="Proteomes" id="UP000484255">
    <property type="component" value="Unassembled WGS sequence"/>
</dbReference>
<dbReference type="AlphaFoldDB" id="A0A7C9TKA8"/>
<protein>
    <submittedName>
        <fullName evidence="7">Flagellar brake protein</fullName>
    </submittedName>
</protein>
<comment type="caution">
    <text evidence="7">The sequence shown here is derived from an EMBL/GenBank/DDBJ whole genome shotgun (WGS) entry which is preliminary data.</text>
</comment>
<evidence type="ECO:0000313" key="7">
    <source>
        <dbReference type="EMBL" id="NDY92338.1"/>
    </source>
</evidence>
<sequence>MLAEPPAPLPTGAGPAAPASAEYSITEPAAVQELLRSLMDRNVPVTLSGSDGSALQTTLWSVDHPSGRIAFQADLVAPQLQQLVEAEEATAIGYLDQVKVQFDVAELMLVHGGRASVLQAARPPQVFRFQRRTAYRVRLLHHLAPMVSFRHPQLPDMLLELRMLDLSAGGCALLLPLSMPPVPPGVRINGARMMLEDRLQLDVCLVVHHVTAIQPGGENARLGCELLGLQPPAQRALQRYIDQAQKTRRMMALD</sequence>
<evidence type="ECO:0000259" key="6">
    <source>
        <dbReference type="Pfam" id="PF07317"/>
    </source>
</evidence>
<keyword evidence="7" id="KW-0282">Flagellum</keyword>
<dbReference type="InterPro" id="IPR009875">
    <property type="entry name" value="PilZ_domain"/>
</dbReference>
<evidence type="ECO:0000256" key="3">
    <source>
        <dbReference type="ARBA" id="ARBA00023143"/>
    </source>
</evidence>
<feature type="region of interest" description="Disordered" evidence="4">
    <location>
        <begin position="1"/>
        <end position="21"/>
    </location>
</feature>
<gene>
    <name evidence="7" type="ORF">G3A44_14205</name>
</gene>
<evidence type="ECO:0000256" key="4">
    <source>
        <dbReference type="SAM" id="MobiDB-lite"/>
    </source>
</evidence>
<dbReference type="InterPro" id="IPR009926">
    <property type="entry name" value="T3SS_YcgR_PilZN"/>
</dbReference>
<dbReference type="Gene3D" id="2.40.10.220">
    <property type="entry name" value="predicted glycosyltransferase like domains"/>
    <property type="match status" value="1"/>
</dbReference>
<feature type="compositionally biased region" description="Low complexity" evidence="4">
    <location>
        <begin position="10"/>
        <end position="21"/>
    </location>
</feature>
<dbReference type="RefSeq" id="WP_163458185.1">
    <property type="nucleotide sequence ID" value="NZ_JAAGOH010000016.1"/>
</dbReference>
<dbReference type="Pfam" id="PF07317">
    <property type="entry name" value="PilZN"/>
    <property type="match status" value="1"/>
</dbReference>
<keyword evidence="7" id="KW-0969">Cilium</keyword>
<evidence type="ECO:0000313" key="8">
    <source>
        <dbReference type="Proteomes" id="UP000484255"/>
    </source>
</evidence>
<keyword evidence="2" id="KW-0547">Nucleotide-binding</keyword>
<keyword evidence="7" id="KW-0966">Cell projection</keyword>
<reference evidence="7 8" key="1">
    <citation type="submission" date="2020-02" db="EMBL/GenBank/DDBJ databases">
        <title>Ideonella bacterium strain TBM-1.</title>
        <authorList>
            <person name="Chen W.-M."/>
        </authorList>
    </citation>
    <scope>NUCLEOTIDE SEQUENCE [LARGE SCALE GENOMIC DNA]</scope>
    <source>
        <strain evidence="7 8">TBM-1</strain>
    </source>
</reference>
<dbReference type="Gene3D" id="2.30.110.10">
    <property type="entry name" value="Electron Transport, Fmn-binding Protein, Chain A"/>
    <property type="match status" value="1"/>
</dbReference>
<evidence type="ECO:0000256" key="1">
    <source>
        <dbReference type="ARBA" id="ARBA00022636"/>
    </source>
</evidence>
<evidence type="ECO:0000259" key="5">
    <source>
        <dbReference type="Pfam" id="PF07238"/>
    </source>
</evidence>
<proteinExistence type="predicted"/>